<dbReference type="Proteomes" id="UP000229314">
    <property type="component" value="Chromosome"/>
</dbReference>
<reference evidence="2 3" key="1">
    <citation type="submission" date="2017-10" db="EMBL/GenBank/DDBJ databases">
        <title>Complete genome sequence of Paracoccus yeei TT13 isolated from human skin.</title>
        <authorList>
            <person name="Lee K."/>
            <person name="Lim J.Y."/>
            <person name="Hwang I."/>
        </authorList>
    </citation>
    <scope>NUCLEOTIDE SEQUENCE [LARGE SCALE GENOMIC DNA]</scope>
    <source>
        <strain evidence="2 3">TT13</strain>
    </source>
</reference>
<evidence type="ECO:0000313" key="2">
    <source>
        <dbReference type="EMBL" id="ATQ55889.1"/>
    </source>
</evidence>
<evidence type="ECO:0000313" key="3">
    <source>
        <dbReference type="Proteomes" id="UP000229314"/>
    </source>
</evidence>
<organism evidence="2 3">
    <name type="scientific">Paracoccus yeei</name>
    <dbReference type="NCBI Taxonomy" id="147645"/>
    <lineage>
        <taxon>Bacteria</taxon>
        <taxon>Pseudomonadati</taxon>
        <taxon>Pseudomonadota</taxon>
        <taxon>Alphaproteobacteria</taxon>
        <taxon>Rhodobacterales</taxon>
        <taxon>Paracoccaceae</taxon>
        <taxon>Paracoccus</taxon>
    </lineage>
</organism>
<dbReference type="Gene3D" id="1.10.10.10">
    <property type="entry name" value="Winged helix-like DNA-binding domain superfamily/Winged helix DNA-binding domain"/>
    <property type="match status" value="1"/>
</dbReference>
<gene>
    <name evidence="2" type="ORF">PYTT13_08685</name>
</gene>
<dbReference type="EMBL" id="CP024422">
    <property type="protein sequence ID" value="ATQ55889.1"/>
    <property type="molecule type" value="Genomic_DNA"/>
</dbReference>
<dbReference type="InterPro" id="IPR036388">
    <property type="entry name" value="WH-like_DNA-bd_sf"/>
</dbReference>
<evidence type="ECO:0008006" key="4">
    <source>
        <dbReference type="Google" id="ProtNLM"/>
    </source>
</evidence>
<accession>A0A2D2C0F6</accession>
<feature type="region of interest" description="Disordered" evidence="1">
    <location>
        <begin position="109"/>
        <end position="150"/>
    </location>
</feature>
<dbReference type="GeneID" id="78897748"/>
<evidence type="ECO:0000256" key="1">
    <source>
        <dbReference type="SAM" id="MobiDB-lite"/>
    </source>
</evidence>
<protein>
    <recommendedName>
        <fullName evidence="4">Helix-turn-helix domain-containing protein</fullName>
    </recommendedName>
</protein>
<proteinExistence type="predicted"/>
<dbReference type="RefSeq" id="WP_099648837.1">
    <property type="nucleotide sequence ID" value="NZ_CAJGAB010000025.1"/>
</dbReference>
<name>A0A2D2C0F6_9RHOB</name>
<sequence>MSYHVESLCDCRKFGSAARKQIAMYLANKASDDGSGIWCSKHTMARHTELSLATVKRTIREFLAEGILVETGEQRPCDHGHTVVYRMVLEVVASLELLGPGRPARPTGVTVNPVQPAPPRGVVVTPQPGSPRPPNHPETIHKPPTRAGAREVEEIWSSYPEDRRRDQPSCERWISEAVGEVGAAVLLAAVKAYAKDSTGFTRSKVSFSDNWFRLGKWRPYVAALRAQDATNAKLAAASLSKAADWIKARHGMCRHLSARQVHDAVALGLVSTAEAAQAGFGPDGCHV</sequence>
<dbReference type="AlphaFoldDB" id="A0A2D2C0F6"/>